<accession>A0A2M7BYM0</accession>
<comment type="similarity">
    <text evidence="1 7 8">Belongs to the universal ribosomal protein uL22 family.</text>
</comment>
<dbReference type="SUPFAM" id="SSF54843">
    <property type="entry name" value="Ribosomal protein L22"/>
    <property type="match status" value="1"/>
</dbReference>
<dbReference type="GO" id="GO:0019843">
    <property type="term" value="F:rRNA binding"/>
    <property type="evidence" value="ECO:0007669"/>
    <property type="project" value="UniProtKB-UniRule"/>
</dbReference>
<comment type="function">
    <text evidence="7 10">This protein binds specifically to 23S rRNA; its binding is stimulated by other ribosomal proteins, e.g., L4, L17, and L20. It is important during the early stages of 50S assembly. It makes multiple contacts with different domains of the 23S rRNA in the assembled 50S subunit and ribosome.</text>
</comment>
<evidence type="ECO:0000256" key="11">
    <source>
        <dbReference type="SAM" id="MobiDB-lite"/>
    </source>
</evidence>
<dbReference type="InterPro" id="IPR047867">
    <property type="entry name" value="Ribosomal_uL22_bac/org-type"/>
</dbReference>
<evidence type="ECO:0000313" key="13">
    <source>
        <dbReference type="Proteomes" id="UP000230324"/>
    </source>
</evidence>
<dbReference type="Gene3D" id="3.90.470.10">
    <property type="entry name" value="Ribosomal protein L22/L17"/>
    <property type="match status" value="1"/>
</dbReference>
<dbReference type="PANTHER" id="PTHR13501:SF8">
    <property type="entry name" value="LARGE RIBOSOMAL SUBUNIT PROTEIN UL22M"/>
    <property type="match status" value="1"/>
</dbReference>
<evidence type="ECO:0000313" key="12">
    <source>
        <dbReference type="EMBL" id="PIV12773.1"/>
    </source>
</evidence>
<dbReference type="NCBIfam" id="TIGR01044">
    <property type="entry name" value="rplV_bact"/>
    <property type="match status" value="1"/>
</dbReference>
<evidence type="ECO:0000256" key="7">
    <source>
        <dbReference type="HAMAP-Rule" id="MF_01331"/>
    </source>
</evidence>
<evidence type="ECO:0000256" key="8">
    <source>
        <dbReference type="RuleBase" id="RU004005"/>
    </source>
</evidence>
<dbReference type="HAMAP" id="MF_01331_B">
    <property type="entry name" value="Ribosomal_uL22_B"/>
    <property type="match status" value="1"/>
</dbReference>
<feature type="region of interest" description="Disordered" evidence="11">
    <location>
        <begin position="129"/>
        <end position="154"/>
    </location>
</feature>
<dbReference type="GO" id="GO:0006412">
    <property type="term" value="P:translation"/>
    <property type="evidence" value="ECO:0007669"/>
    <property type="project" value="UniProtKB-UniRule"/>
</dbReference>
<dbReference type="InterPro" id="IPR036394">
    <property type="entry name" value="Ribosomal_uL22_sf"/>
</dbReference>
<keyword evidence="3 7" id="KW-0694">RNA-binding</keyword>
<dbReference type="GO" id="GO:0003735">
    <property type="term" value="F:structural constituent of ribosome"/>
    <property type="evidence" value="ECO:0007669"/>
    <property type="project" value="InterPro"/>
</dbReference>
<reference evidence="13" key="1">
    <citation type="submission" date="2017-09" db="EMBL/GenBank/DDBJ databases">
        <title>Depth-based differentiation of microbial function through sediment-hosted aquifers and enrichment of novel symbionts in the deep terrestrial subsurface.</title>
        <authorList>
            <person name="Probst A.J."/>
            <person name="Ladd B."/>
            <person name="Jarett J.K."/>
            <person name="Geller-Mcgrath D.E."/>
            <person name="Sieber C.M.K."/>
            <person name="Emerson J.B."/>
            <person name="Anantharaman K."/>
            <person name="Thomas B.C."/>
            <person name="Malmstrom R."/>
            <person name="Stieglmeier M."/>
            <person name="Klingl A."/>
            <person name="Woyke T."/>
            <person name="Ryan C.M."/>
            <person name="Banfield J.F."/>
        </authorList>
    </citation>
    <scope>NUCLEOTIDE SEQUENCE [LARGE SCALE GENOMIC DNA]</scope>
</reference>
<dbReference type="PROSITE" id="PS00464">
    <property type="entry name" value="RIBOSOMAL_L22"/>
    <property type="match status" value="1"/>
</dbReference>
<evidence type="ECO:0000256" key="10">
    <source>
        <dbReference type="RuleBase" id="RU004008"/>
    </source>
</evidence>
<name>A0A2M7BYM0_9BACT</name>
<dbReference type="InterPro" id="IPR001063">
    <property type="entry name" value="Ribosomal_uL22"/>
</dbReference>
<keyword evidence="5 7" id="KW-0687">Ribonucleoprotein</keyword>
<dbReference type="AlphaFoldDB" id="A0A2M7BYM0"/>
<feature type="compositionally biased region" description="Basic and acidic residues" evidence="11">
    <location>
        <begin position="129"/>
        <end position="152"/>
    </location>
</feature>
<keyword evidence="4 7" id="KW-0689">Ribosomal protein</keyword>
<dbReference type="PANTHER" id="PTHR13501">
    <property type="entry name" value="CHLOROPLAST 50S RIBOSOMAL PROTEIN L22-RELATED"/>
    <property type="match status" value="1"/>
</dbReference>
<comment type="subunit">
    <text evidence="7 9">Part of the 50S ribosomal subunit.</text>
</comment>
<comment type="function">
    <text evidence="7">The globular domain of the protein is located near the polypeptide exit tunnel on the outside of the subunit, while an extended beta-hairpin is found that lines the wall of the exit tunnel in the center of the 70S ribosome.</text>
</comment>
<evidence type="ECO:0000256" key="6">
    <source>
        <dbReference type="ARBA" id="ARBA00035207"/>
    </source>
</evidence>
<evidence type="ECO:0000256" key="9">
    <source>
        <dbReference type="RuleBase" id="RU004006"/>
    </source>
</evidence>
<gene>
    <name evidence="7" type="primary">rplV</name>
    <name evidence="12" type="ORF">COS47_00735</name>
</gene>
<evidence type="ECO:0000256" key="1">
    <source>
        <dbReference type="ARBA" id="ARBA00009451"/>
    </source>
</evidence>
<evidence type="ECO:0000256" key="3">
    <source>
        <dbReference type="ARBA" id="ARBA00022884"/>
    </source>
</evidence>
<dbReference type="CDD" id="cd00336">
    <property type="entry name" value="Ribosomal_L22"/>
    <property type="match status" value="1"/>
</dbReference>
<evidence type="ECO:0000256" key="2">
    <source>
        <dbReference type="ARBA" id="ARBA00022730"/>
    </source>
</evidence>
<evidence type="ECO:0000256" key="5">
    <source>
        <dbReference type="ARBA" id="ARBA00023274"/>
    </source>
</evidence>
<dbReference type="Pfam" id="PF00237">
    <property type="entry name" value="Ribosomal_L22"/>
    <property type="match status" value="1"/>
</dbReference>
<dbReference type="InterPro" id="IPR005727">
    <property type="entry name" value="Ribosomal_uL22_bac/chlpt-type"/>
</dbReference>
<dbReference type="InterPro" id="IPR018260">
    <property type="entry name" value="Ribosomal_uL22_CS"/>
</dbReference>
<keyword evidence="2 7" id="KW-0699">rRNA-binding</keyword>
<proteinExistence type="inferred from homology"/>
<evidence type="ECO:0000256" key="4">
    <source>
        <dbReference type="ARBA" id="ARBA00022980"/>
    </source>
</evidence>
<comment type="caution">
    <text evidence="12">The sequence shown here is derived from an EMBL/GenBank/DDBJ whole genome shotgun (WGS) entry which is preliminary data.</text>
</comment>
<dbReference type="Proteomes" id="UP000230324">
    <property type="component" value="Unassembled WGS sequence"/>
</dbReference>
<sequence length="168" mass="19368">MAVTAKLKYLRIPPRKVRLVTDLIRGKSVEGAQAILDFTVKKAAKPLNKLLNQAVANAKNNLHLDPANLYISKITVDGGPQYKRWMPRARGQASEIQKRTSHITIILDFTRKPKKIQKVVKKVKEIEEEKGEKKVIKPERPQRPQPEMEVRKPKIQKGFKKVFRRKAF</sequence>
<dbReference type="GO" id="GO:0022625">
    <property type="term" value="C:cytosolic large ribosomal subunit"/>
    <property type="evidence" value="ECO:0007669"/>
    <property type="project" value="TreeGrafter"/>
</dbReference>
<dbReference type="EMBL" id="PEUV01000016">
    <property type="protein sequence ID" value="PIV12773.1"/>
    <property type="molecule type" value="Genomic_DNA"/>
</dbReference>
<protein>
    <recommendedName>
        <fullName evidence="6 7">Large ribosomal subunit protein uL22</fullName>
    </recommendedName>
</protein>
<organism evidence="12 13">
    <name type="scientific">Candidatus Nealsonbacteria bacterium CG03_land_8_20_14_0_80_36_12</name>
    <dbReference type="NCBI Taxonomy" id="1974701"/>
    <lineage>
        <taxon>Bacteria</taxon>
        <taxon>Candidatus Nealsoniibacteriota</taxon>
    </lineage>
</organism>